<sequence>MTSDEKQKICENIFLYITTELDDWMDTQIFTRTSMKELGELYYSHVLNEVENADTDLLNAVIRAIKPSDIECTMQEDYYMALCKILHLKRLPFEVWTDVTKEYDEIFVQKYSVIIQKYRAEVNRIDAELNQTKADSDKIKNSKPSYSLMRDISTDEQKLYELYLKCNSLRTRKEMLMFIIDYVSSKLSDFCDMQDAQSVEMAKQQETLKLSKEGTYDAKFLFSPYRDYVDIADDDLDRPYALFFKVKIYFIIEKARKQYHHSCYTKSSSEAIEEYTEYIEQIPKIDDLHAHKNSDLESYNMDLDKLICDYKLLEELKDMLQSSVCLRGRKNILLKSVELYERGEYEVLNNILPIQIEGVFADYLHDTTTFLRFSKMDIYPNAVLKDKIRHLQEVKSDMYPEAIEYFMYYFNNMIRNRVAHGRYKGNHERQTQDEIFAKELILDMAMLVHMLSRKSETEKMYRFIHGYKKHYERIIHTPNEHKCFGALFNDMIGNKTVADYDTLDTYRPIQVSYWLVNPYYEKIYEQIDDKEDLLELRNEFLCKEFWEYVLERLNDIINEGYDHLGINMEFLSVVNGLFRCNVTPEVKQTLGGVNAALQKIKNLQQQ</sequence>
<name>A0AAP9MCV7_CLOIN</name>
<gene>
    <name evidence="2" type="ORF">G4D54_04700</name>
    <name evidence="1" type="ORF">GT664_13820</name>
</gene>
<evidence type="ECO:0000313" key="3">
    <source>
        <dbReference type="Proteomes" id="UP000503330"/>
    </source>
</evidence>
<proteinExistence type="predicted"/>
<reference evidence="1" key="1">
    <citation type="journal article" date="2019" name="Nat. Med.">
        <title>A library of human gut bacterial isolates paired with longitudinal multiomics data enables mechanistic microbiome research.</title>
        <authorList>
            <person name="Poyet M."/>
            <person name="Groussin M."/>
            <person name="Gibbons S.M."/>
            <person name="Avila-Pacheco J."/>
            <person name="Jiang X."/>
            <person name="Kearney S.M."/>
            <person name="Perrotta A.R."/>
            <person name="Berdy B."/>
            <person name="Zhao S."/>
            <person name="Lieberman T.D."/>
            <person name="Swanson P.K."/>
            <person name="Smith M."/>
            <person name="Roesemann S."/>
            <person name="Alexander J.E."/>
            <person name="Rich S.A."/>
            <person name="Livny J."/>
            <person name="Vlamakis H."/>
            <person name="Clish C."/>
            <person name="Bullock K."/>
            <person name="Deik A."/>
            <person name="Scott J."/>
            <person name="Pierce K.A."/>
            <person name="Xavier R.J."/>
            <person name="Alm E.J."/>
        </authorList>
    </citation>
    <scope>NUCLEOTIDE SEQUENCE</scope>
    <source>
        <strain evidence="1">BIOML-A12</strain>
    </source>
</reference>
<dbReference type="EMBL" id="CP048838">
    <property type="protein sequence ID" value="QJA01772.1"/>
    <property type="molecule type" value="Genomic_DNA"/>
</dbReference>
<reference evidence="2 3" key="2">
    <citation type="submission" date="2020-02" db="EMBL/GenBank/DDBJ databases">
        <authorList>
            <person name="Kociolek L.K."/>
            <person name="Ozer E.A."/>
        </authorList>
    </citation>
    <scope>NUCLEOTIDE SEQUENCE [LARGE SCALE GENOMIC DNA]</scope>
    <source>
        <strain evidence="2 3">ATCC 14501</strain>
    </source>
</reference>
<dbReference type="EMBL" id="WWTN01000024">
    <property type="protein sequence ID" value="MZH56795.1"/>
    <property type="molecule type" value="Genomic_DNA"/>
</dbReference>
<dbReference type="AlphaFoldDB" id="A0AAP9MCV7"/>
<protein>
    <submittedName>
        <fullName evidence="2">Uncharacterized protein</fullName>
    </submittedName>
</protein>
<organism evidence="2 3">
    <name type="scientific">Clostridium innocuum</name>
    <dbReference type="NCBI Taxonomy" id="1522"/>
    <lineage>
        <taxon>Bacteria</taxon>
        <taxon>Bacillati</taxon>
        <taxon>Bacillota</taxon>
        <taxon>Clostridia</taxon>
        <taxon>Eubacteriales</taxon>
        <taxon>Clostridiaceae</taxon>
        <taxon>Clostridium</taxon>
    </lineage>
</organism>
<dbReference type="GeneID" id="61924811"/>
<evidence type="ECO:0000313" key="2">
    <source>
        <dbReference type="EMBL" id="QJA01772.1"/>
    </source>
</evidence>
<dbReference type="Proteomes" id="UP000604383">
    <property type="component" value="Unassembled WGS sequence"/>
</dbReference>
<evidence type="ECO:0000313" key="1">
    <source>
        <dbReference type="EMBL" id="MZH56795.1"/>
    </source>
</evidence>
<dbReference type="Proteomes" id="UP000503330">
    <property type="component" value="Chromosome"/>
</dbReference>
<dbReference type="RefSeq" id="WP_008727104.1">
    <property type="nucleotide sequence ID" value="NZ_BAAACC010000030.1"/>
</dbReference>
<accession>A0AAP9MCV7</accession>